<dbReference type="EMBL" id="GG662422">
    <property type="protein sequence ID" value="EAS05063.2"/>
    <property type="molecule type" value="Genomic_DNA"/>
</dbReference>
<dbReference type="OrthoDB" id="301841at2759"/>
<keyword evidence="4" id="KW-1185">Reference proteome</keyword>
<dbReference type="KEGG" id="tet:TTHERM_01299690"/>
<evidence type="ECO:0000313" key="4">
    <source>
        <dbReference type="Proteomes" id="UP000009168"/>
    </source>
</evidence>
<accession>Q24BA8</accession>
<dbReference type="GeneID" id="7824315"/>
<feature type="compositionally biased region" description="Low complexity" evidence="2">
    <location>
        <begin position="1076"/>
        <end position="1092"/>
    </location>
</feature>
<feature type="compositionally biased region" description="Polar residues" evidence="2">
    <location>
        <begin position="983"/>
        <end position="1000"/>
    </location>
</feature>
<dbReference type="Gene3D" id="3.80.10.10">
    <property type="entry name" value="Ribonuclease Inhibitor"/>
    <property type="match status" value="1"/>
</dbReference>
<dbReference type="SUPFAM" id="SSF52075">
    <property type="entry name" value="Outer arm dynein light chain 1"/>
    <property type="match status" value="1"/>
</dbReference>
<dbReference type="eggNOG" id="KOG0531">
    <property type="taxonomic scope" value="Eukaryota"/>
</dbReference>
<organism evidence="3 4">
    <name type="scientific">Tetrahymena thermophila (strain SB210)</name>
    <dbReference type="NCBI Taxonomy" id="312017"/>
    <lineage>
        <taxon>Eukaryota</taxon>
        <taxon>Sar</taxon>
        <taxon>Alveolata</taxon>
        <taxon>Ciliophora</taxon>
        <taxon>Intramacronucleata</taxon>
        <taxon>Oligohymenophorea</taxon>
        <taxon>Hymenostomatida</taxon>
        <taxon>Tetrahymenina</taxon>
        <taxon>Tetrahymenidae</taxon>
        <taxon>Tetrahymena</taxon>
    </lineage>
</organism>
<dbReference type="PANTHER" id="PTHR46723:SF1">
    <property type="entry name" value="LEUCINE-RICH REPEAT AND IQ DOMAIN-CONTAINING PROTEIN 3"/>
    <property type="match status" value="1"/>
</dbReference>
<dbReference type="InterPro" id="IPR032675">
    <property type="entry name" value="LRR_dom_sf"/>
</dbReference>
<name>Q24BA8_TETTS</name>
<keyword evidence="1" id="KW-0175">Coiled coil</keyword>
<feature type="region of interest" description="Disordered" evidence="2">
    <location>
        <begin position="1069"/>
        <end position="1094"/>
    </location>
</feature>
<dbReference type="InterPro" id="IPR001611">
    <property type="entry name" value="Leu-rich_rpt"/>
</dbReference>
<dbReference type="STRING" id="312017.Q24BA8"/>
<feature type="compositionally biased region" description="Low complexity" evidence="2">
    <location>
        <begin position="1001"/>
        <end position="1011"/>
    </location>
</feature>
<dbReference type="InterPro" id="IPR052859">
    <property type="entry name" value="LRR-IQ_domain_protein"/>
</dbReference>
<gene>
    <name evidence="3" type="ORF">TTHERM_01299690</name>
</gene>
<evidence type="ECO:0000256" key="1">
    <source>
        <dbReference type="SAM" id="Coils"/>
    </source>
</evidence>
<dbReference type="PANTHER" id="PTHR46723">
    <property type="entry name" value="LEUCINE-RICH REPEAT AND IQ DOMAIN-CONTAINING PROTEIN 3"/>
    <property type="match status" value="1"/>
</dbReference>
<dbReference type="PROSITE" id="PS51450">
    <property type="entry name" value="LRR"/>
    <property type="match status" value="1"/>
</dbReference>
<sequence>MINQTSQQIKKRLSPSKQNQENTEQDKQCLEQLITDPLHLKLLILAGTDLKIAELQQINQCVNLMKLDISSNHLQLLPPNIDFSKFSNLRLLYLHNNNLSDMESLNQIFKCKQVVYLTLFRNPLSELNSIRHYIINQMPSLKCLDFNYVLDEERSDILIADDNQSARYYQLSKLSWPVVIYPNDENLTEQQYLSILFKEISIITTQHRKCSFILTIQRFIRGFIVRRQVTKIINSIQKKENAVIKYAAKWKQYIFKKRQLKEVLADRKKQYLLEDTKMYRHARALNKLAQLVREFNKKLQLRKRYQRAARILMKAMSNKKAYFYSYENYLSLTSNEKLENGSSVSLYMREDQLKLVDNEEFKKFMVLFASDSAYFKPKVEEFCSNFGKHIIKGNPYQIFRVPDQDSIVIPNNPLIQLIKPSLNCKIIQRKKYNDQNIETDKYYHIQRHPILMKYQRIVYIKEKFLTLRYKLSEGQRQKSLDKSKKLQIFSEKRDHILFEIKFPHNKVLSYFLRTVVYMNQDVDQYLDDYNQSKGQKQNQNEQYNKQQKEKILVFFSSLLEKVSSAMKIQQIWRLYIIKKYMKKQNINPYEKLLEHHASSKLQRWVKKLSYQHKTSFMKDIYHHLTNIIKTKQLFLHEQIYLKLLQYQNQQQYIGFLNKKDSLFSFRSQSSRIYFNKNTDQIIVRNIEPEFIKSVFPAYVNRVFSDQGFDDQMNTQFMLGDIYHILHVGCKITRHEIGPMNYIQIDFPSLSQALYRTAVLALKTYNFRMNGSCVKLQPYHHILDCNIILPYEEKLQIAYRMQIQEIEGRDNHQIKKEIDNKLSMFVCSDFQKQFILQGIDTTTNFGYKQIHMFTQSAKNKPPQKIINNLIYFLSDNIYMNINEQKEDINNPGNNLRLSSLQQSRKASASLMRERNSIIVQKNSIISSNQKSQITSPKNNEQKYAENNLQEYSQNLFISQFYLEEGQSEENKVNFNYHSHKKNDSTAAQSRNSSINYVSNRDSYQSSSTSYQYGKRRSLSSLVSNPQIKQTAKKAILRQQDLQFNCSIVENEIENTELSVLKEDTQGNSFKLNRKLHSSSTSKNNKNLNNLKAQDNLRKDEKNLPGIMHSSLLQNDLIRSKVVKPNFRDSKEINRFIKEREQDDVESKKMRVILQKDRKEEIKEMNQQLLHLKVLEKAQVIRSSKQANEQKRALDQYQQQQNIIQQAQSIRNHSVLNSDQSKIENSLILNTNFLNKQIASFQSKKNKQELQQINYIKAQSIKNQKLLNFIPKTDINKNRSFSLSKQGGLLNQLSINESDTQFQQYQHNLENNQESSDNQVSEILQQQKRSTSICDRSMNNHSQIIVSSKKNEMNISGLYENDELSRKSSINKKLPSLEKTKQVLNNYLQNSAGYNPSGGILPQLNANENSPTKMQNESIILNVKQRQYLGSQVKKRIQSSNQKERIIHSVFPEEFYPIANGQADNQFLFDFNIDKNKKQIQKPLSQQTHKK</sequence>
<reference evidence="4" key="1">
    <citation type="journal article" date="2006" name="PLoS Biol.">
        <title>Macronuclear genome sequence of the ciliate Tetrahymena thermophila, a model eukaryote.</title>
        <authorList>
            <person name="Eisen J.A."/>
            <person name="Coyne R.S."/>
            <person name="Wu M."/>
            <person name="Wu D."/>
            <person name="Thiagarajan M."/>
            <person name="Wortman J.R."/>
            <person name="Badger J.H."/>
            <person name="Ren Q."/>
            <person name="Amedeo P."/>
            <person name="Jones K.M."/>
            <person name="Tallon L.J."/>
            <person name="Delcher A.L."/>
            <person name="Salzberg S.L."/>
            <person name="Silva J.C."/>
            <person name="Haas B.J."/>
            <person name="Majoros W.H."/>
            <person name="Farzad M."/>
            <person name="Carlton J.M."/>
            <person name="Smith R.K. Jr."/>
            <person name="Garg J."/>
            <person name="Pearlman R.E."/>
            <person name="Karrer K.M."/>
            <person name="Sun L."/>
            <person name="Manning G."/>
            <person name="Elde N.C."/>
            <person name="Turkewitz A.P."/>
            <person name="Asai D.J."/>
            <person name="Wilkes D.E."/>
            <person name="Wang Y."/>
            <person name="Cai H."/>
            <person name="Collins K."/>
            <person name="Stewart B.A."/>
            <person name="Lee S.R."/>
            <person name="Wilamowska K."/>
            <person name="Weinberg Z."/>
            <person name="Ruzzo W.L."/>
            <person name="Wloga D."/>
            <person name="Gaertig J."/>
            <person name="Frankel J."/>
            <person name="Tsao C.-C."/>
            <person name="Gorovsky M.A."/>
            <person name="Keeling P.J."/>
            <person name="Waller R.F."/>
            <person name="Patron N.J."/>
            <person name="Cherry J.M."/>
            <person name="Stover N.A."/>
            <person name="Krieger C.J."/>
            <person name="del Toro C."/>
            <person name="Ryder H.F."/>
            <person name="Williamson S.C."/>
            <person name="Barbeau R.A."/>
            <person name="Hamilton E.P."/>
            <person name="Orias E."/>
        </authorList>
    </citation>
    <scope>NUCLEOTIDE SEQUENCE [LARGE SCALE GENOMIC DNA]</scope>
    <source>
        <strain evidence="4">SB210</strain>
    </source>
</reference>
<evidence type="ECO:0000256" key="2">
    <source>
        <dbReference type="SAM" id="MobiDB-lite"/>
    </source>
</evidence>
<feature type="coiled-coil region" evidence="1">
    <location>
        <begin position="1178"/>
        <end position="1205"/>
    </location>
</feature>
<dbReference type="RefSeq" id="XP_001025308.2">
    <property type="nucleotide sequence ID" value="XM_001025308.2"/>
</dbReference>
<protein>
    <recommendedName>
        <fullName evidence="5">IQ calmodulin-binding motif protein</fullName>
    </recommendedName>
</protein>
<feature type="region of interest" description="Disordered" evidence="2">
    <location>
        <begin position="1"/>
        <end position="24"/>
    </location>
</feature>
<dbReference type="Proteomes" id="UP000009168">
    <property type="component" value="Unassembled WGS sequence"/>
</dbReference>
<evidence type="ECO:0000313" key="3">
    <source>
        <dbReference type="EMBL" id="EAS05063.2"/>
    </source>
</evidence>
<dbReference type="PROSITE" id="PS50096">
    <property type="entry name" value="IQ"/>
    <property type="match status" value="1"/>
</dbReference>
<dbReference type="HOGENOM" id="CLU_252680_0_0_1"/>
<dbReference type="Pfam" id="PF14580">
    <property type="entry name" value="LRR_9"/>
    <property type="match status" value="1"/>
</dbReference>
<proteinExistence type="predicted"/>
<feature type="region of interest" description="Disordered" evidence="2">
    <location>
        <begin position="979"/>
        <end position="1017"/>
    </location>
</feature>
<feature type="coiled-coil region" evidence="1">
    <location>
        <begin position="522"/>
        <end position="549"/>
    </location>
</feature>
<evidence type="ECO:0008006" key="5">
    <source>
        <dbReference type="Google" id="ProtNLM"/>
    </source>
</evidence>
<dbReference type="InParanoid" id="Q24BA8"/>